<keyword evidence="16" id="KW-1185">Reference proteome</keyword>
<name>A0A3Q0DGA5_CARSF</name>
<gene>
    <name evidence="17" type="primary">LOC103274754</name>
</gene>
<dbReference type="Proteomes" id="UP000189704">
    <property type="component" value="Unplaced"/>
</dbReference>
<dbReference type="InterPro" id="IPR007110">
    <property type="entry name" value="Ig-like_dom"/>
</dbReference>
<evidence type="ECO:0000256" key="9">
    <source>
        <dbReference type="ARBA" id="ARBA00023180"/>
    </source>
</evidence>
<evidence type="ECO:0000256" key="10">
    <source>
        <dbReference type="ARBA" id="ARBA00023319"/>
    </source>
</evidence>
<feature type="compositionally biased region" description="Polar residues" evidence="12">
    <location>
        <begin position="446"/>
        <end position="466"/>
    </location>
</feature>
<feature type="chain" id="PRO_5018202363" evidence="14">
    <location>
        <begin position="17"/>
        <end position="466"/>
    </location>
</feature>
<dbReference type="GeneID" id="103274754"/>
<protein>
    <submittedName>
        <fullName evidence="17">Sialic acid-binding Ig-like lectin 8</fullName>
    </submittedName>
</protein>
<dbReference type="GO" id="GO:0030246">
    <property type="term" value="F:carbohydrate binding"/>
    <property type="evidence" value="ECO:0007669"/>
    <property type="project" value="UniProtKB-KW"/>
</dbReference>
<keyword evidence="8" id="KW-1015">Disulfide bond</keyword>
<dbReference type="SMART" id="SM00408">
    <property type="entry name" value="IGc2"/>
    <property type="match status" value="1"/>
</dbReference>
<keyword evidence="4" id="KW-0430">Lectin</keyword>
<dbReference type="Pfam" id="PF13927">
    <property type="entry name" value="Ig_3"/>
    <property type="match status" value="1"/>
</dbReference>
<organism evidence="16 17">
    <name type="scientific">Carlito syrichta</name>
    <name type="common">Philippine tarsier</name>
    <name type="synonym">Tarsius syrichta</name>
    <dbReference type="NCBI Taxonomy" id="1868482"/>
    <lineage>
        <taxon>Eukaryota</taxon>
        <taxon>Metazoa</taxon>
        <taxon>Chordata</taxon>
        <taxon>Craniata</taxon>
        <taxon>Vertebrata</taxon>
        <taxon>Euteleostomi</taxon>
        <taxon>Mammalia</taxon>
        <taxon>Eutheria</taxon>
        <taxon>Euarchontoglires</taxon>
        <taxon>Primates</taxon>
        <taxon>Haplorrhini</taxon>
        <taxon>Tarsiiformes</taxon>
        <taxon>Tarsiidae</taxon>
        <taxon>Carlito</taxon>
    </lineage>
</organism>
<evidence type="ECO:0000313" key="16">
    <source>
        <dbReference type="Proteomes" id="UP000189704"/>
    </source>
</evidence>
<feature type="domain" description="Ig-like" evidence="15">
    <location>
        <begin position="238"/>
        <end position="335"/>
    </location>
</feature>
<evidence type="ECO:0000256" key="1">
    <source>
        <dbReference type="ARBA" id="ARBA00004479"/>
    </source>
</evidence>
<dbReference type="InterPro" id="IPR003598">
    <property type="entry name" value="Ig_sub2"/>
</dbReference>
<dbReference type="Pfam" id="PF07686">
    <property type="entry name" value="V-set"/>
    <property type="match status" value="1"/>
</dbReference>
<evidence type="ECO:0000256" key="5">
    <source>
        <dbReference type="ARBA" id="ARBA00022889"/>
    </source>
</evidence>
<evidence type="ECO:0000256" key="11">
    <source>
        <dbReference type="ARBA" id="ARBA00038361"/>
    </source>
</evidence>
<evidence type="ECO:0000256" key="7">
    <source>
        <dbReference type="ARBA" id="ARBA00023136"/>
    </source>
</evidence>
<dbReference type="GO" id="GO:0005886">
    <property type="term" value="C:plasma membrane"/>
    <property type="evidence" value="ECO:0007669"/>
    <property type="project" value="TreeGrafter"/>
</dbReference>
<keyword evidence="2 13" id="KW-0812">Transmembrane</keyword>
<dbReference type="FunFam" id="2.60.40.10:FF:000829">
    <property type="entry name" value="Sialic acid-binding Ig-like lectin 8"/>
    <property type="match status" value="1"/>
</dbReference>
<dbReference type="GO" id="GO:0007155">
    <property type="term" value="P:cell adhesion"/>
    <property type="evidence" value="ECO:0007669"/>
    <property type="project" value="UniProtKB-KW"/>
</dbReference>
<evidence type="ECO:0000256" key="6">
    <source>
        <dbReference type="ARBA" id="ARBA00022989"/>
    </source>
</evidence>
<dbReference type="PROSITE" id="PS50835">
    <property type="entry name" value="IG_LIKE"/>
    <property type="match status" value="2"/>
</dbReference>
<dbReference type="GO" id="GO:0033691">
    <property type="term" value="F:sialic acid binding"/>
    <property type="evidence" value="ECO:0007669"/>
    <property type="project" value="TreeGrafter"/>
</dbReference>
<dbReference type="InterPro" id="IPR051036">
    <property type="entry name" value="SIGLEC"/>
</dbReference>
<dbReference type="AlphaFoldDB" id="A0A3Q0DGA5"/>
<evidence type="ECO:0000256" key="2">
    <source>
        <dbReference type="ARBA" id="ARBA00022692"/>
    </source>
</evidence>
<evidence type="ECO:0000256" key="14">
    <source>
        <dbReference type="SAM" id="SignalP"/>
    </source>
</evidence>
<dbReference type="PANTHER" id="PTHR12035:SF138">
    <property type="entry name" value="SIALIC ACID-BINDING IG-LIKE LECTIN 9"/>
    <property type="match status" value="1"/>
</dbReference>
<evidence type="ECO:0000256" key="3">
    <source>
        <dbReference type="ARBA" id="ARBA00022729"/>
    </source>
</evidence>
<dbReference type="PANTHER" id="PTHR12035">
    <property type="entry name" value="SIALIC ACID BINDING IMMUNOGLOBULIN-LIKE LECTIN"/>
    <property type="match status" value="1"/>
</dbReference>
<dbReference type="CDD" id="cd05712">
    <property type="entry name" value="IgV_CD33"/>
    <property type="match status" value="1"/>
</dbReference>
<dbReference type="InterPro" id="IPR036179">
    <property type="entry name" value="Ig-like_dom_sf"/>
</dbReference>
<dbReference type="RefSeq" id="XP_021561666.1">
    <property type="nucleotide sequence ID" value="XM_021705991.1"/>
</dbReference>
<keyword evidence="10" id="KW-0393">Immunoglobulin domain</keyword>
<dbReference type="InterPro" id="IPR003599">
    <property type="entry name" value="Ig_sub"/>
</dbReference>
<evidence type="ECO:0000256" key="4">
    <source>
        <dbReference type="ARBA" id="ARBA00022734"/>
    </source>
</evidence>
<evidence type="ECO:0000313" key="17">
    <source>
        <dbReference type="RefSeq" id="XP_021561666.1"/>
    </source>
</evidence>
<keyword evidence="7 13" id="KW-0472">Membrane</keyword>
<reference evidence="17" key="1">
    <citation type="submission" date="2025-08" db="UniProtKB">
        <authorList>
            <consortium name="RefSeq"/>
        </authorList>
    </citation>
    <scope>IDENTIFICATION</scope>
</reference>
<dbReference type="KEGG" id="csyr:103274754"/>
<evidence type="ECO:0000256" key="12">
    <source>
        <dbReference type="SAM" id="MobiDB-lite"/>
    </source>
</evidence>
<dbReference type="Gene3D" id="2.60.40.10">
    <property type="entry name" value="Immunoglobulins"/>
    <property type="match status" value="3"/>
</dbReference>
<feature type="region of interest" description="Disordered" evidence="12">
    <location>
        <begin position="438"/>
        <end position="466"/>
    </location>
</feature>
<dbReference type="SUPFAM" id="SSF48726">
    <property type="entry name" value="Immunoglobulin"/>
    <property type="match status" value="3"/>
</dbReference>
<comment type="similarity">
    <text evidence="11">Belongs to the immunoglobulin superfamily. SIGLEC (sialic acid binding Ig-like lectin) family.</text>
</comment>
<keyword evidence="5" id="KW-0130">Cell adhesion</keyword>
<dbReference type="InterPro" id="IPR013783">
    <property type="entry name" value="Ig-like_fold"/>
</dbReference>
<feature type="region of interest" description="Disordered" evidence="12">
    <location>
        <begin position="378"/>
        <end position="420"/>
    </location>
</feature>
<evidence type="ECO:0000256" key="8">
    <source>
        <dbReference type="ARBA" id="ARBA00023157"/>
    </source>
</evidence>
<evidence type="ECO:0000259" key="15">
    <source>
        <dbReference type="PROSITE" id="PS50835"/>
    </source>
</evidence>
<dbReference type="SMART" id="SM00409">
    <property type="entry name" value="IG"/>
    <property type="match status" value="3"/>
</dbReference>
<feature type="compositionally biased region" description="Polar residues" evidence="12">
    <location>
        <begin position="397"/>
        <end position="413"/>
    </location>
</feature>
<proteinExistence type="inferred from homology"/>
<accession>A0A3Q0DGA5</accession>
<keyword evidence="6 13" id="KW-1133">Transmembrane helix</keyword>
<dbReference type="InterPro" id="IPR013106">
    <property type="entry name" value="Ig_V-set"/>
</dbReference>
<evidence type="ECO:0000256" key="13">
    <source>
        <dbReference type="SAM" id="Phobius"/>
    </source>
</evidence>
<sequence>MLLLLTLLWGNEGTEGQRQFGDGGTLKVQRSVTVQEGLCVSGPCSFSYPWNSWADSAPVHGYWFQNGVNTHPDLPVATNNQYREVQEGTKGRFHLLGDPQNSNCSLSIREARRTDQGTYFFRVEKGKIKISYLYPKLSLHVTALMYVPSILKPGILESGHPRNLTCSVPWACEQGTPPMISWTGASVSTLPTTSARSSVLTLIPKPQDHSIILICQVTLPGVGVTTSKTIHLNVSYAPQNLTMTVFQEKGTAAIALKNGSSLSVLEDQSLCLVCAVNSNPLARLSWTWGSLTLSPSQPSNPGVLDLPQVHLRDEGAFTCRAQNHLGSQHVSLSISLQRGAWSGVMLGTFWGAGATTLVFLSFCIIFVAMRSCRRKSSRPAAGEGYAGMEDADAVRGSASQGPLTESQADSSPPDQLPPAVAVSFSRKDQEVQCASLRFHTMKPQVPQGQKATGSEYSETSNIKTCK</sequence>
<feature type="signal peptide" evidence="14">
    <location>
        <begin position="1"/>
        <end position="16"/>
    </location>
</feature>
<keyword evidence="3 14" id="KW-0732">Signal</keyword>
<keyword evidence="9" id="KW-0325">Glycoprotein</keyword>
<comment type="subcellular location">
    <subcellularLocation>
        <location evidence="1">Membrane</location>
        <topology evidence="1">Single-pass type I membrane protein</topology>
    </subcellularLocation>
</comment>
<feature type="domain" description="Ig-like" evidence="15">
    <location>
        <begin position="135"/>
        <end position="231"/>
    </location>
</feature>
<feature type="transmembrane region" description="Helical" evidence="13">
    <location>
        <begin position="340"/>
        <end position="368"/>
    </location>
</feature>
<dbReference type="OrthoDB" id="10012075at2759"/>